<feature type="compositionally biased region" description="Basic residues" evidence="11">
    <location>
        <begin position="118"/>
        <end position="127"/>
    </location>
</feature>
<dbReference type="Proteomes" id="UP000006727">
    <property type="component" value="Chromosome 11"/>
</dbReference>
<dbReference type="AlphaFoldDB" id="A0A2K1JV90"/>
<dbReference type="EnsemblPlants" id="Pp3c11_18730V3.2">
    <property type="protein sequence ID" value="Pp3c11_18730V3.2"/>
    <property type="gene ID" value="Pp3c11_18730"/>
</dbReference>
<dbReference type="OrthoDB" id="10022292at2759"/>
<comment type="similarity">
    <text evidence="2">Belongs to the TMEM214 family.</text>
</comment>
<feature type="region of interest" description="Disordered" evidence="11">
    <location>
        <begin position="1"/>
        <end position="64"/>
    </location>
</feature>
<evidence type="ECO:0000256" key="8">
    <source>
        <dbReference type="ARBA" id="ARBA00023136"/>
    </source>
</evidence>
<reference evidence="13" key="3">
    <citation type="submission" date="2020-12" db="UniProtKB">
        <authorList>
            <consortium name="EnsemblPlants"/>
        </authorList>
    </citation>
    <scope>IDENTIFICATION</scope>
</reference>
<evidence type="ECO:0000313" key="14">
    <source>
        <dbReference type="Proteomes" id="UP000006727"/>
    </source>
</evidence>
<dbReference type="Pfam" id="PF10151">
    <property type="entry name" value="TMEM214"/>
    <property type="match status" value="1"/>
</dbReference>
<dbReference type="GO" id="GO:0005794">
    <property type="term" value="C:Golgi apparatus"/>
    <property type="evidence" value="ECO:0000318"/>
    <property type="project" value="GO_Central"/>
</dbReference>
<dbReference type="GO" id="GO:0005789">
    <property type="term" value="C:endoplasmic reticulum membrane"/>
    <property type="evidence" value="ECO:0007669"/>
    <property type="project" value="UniProtKB-SubCell"/>
</dbReference>
<feature type="compositionally biased region" description="Basic and acidic residues" evidence="11">
    <location>
        <begin position="40"/>
        <end position="56"/>
    </location>
</feature>
<evidence type="ECO:0000256" key="4">
    <source>
        <dbReference type="ARBA" id="ARBA00022692"/>
    </source>
</evidence>
<comment type="function">
    <text evidence="10">Critical mediator, in cooperation with CASP4, of endoplasmic reticulum-stress induced apoptosis. Required or the activation of CASP4 following endoplasmic reticulum stress.</text>
</comment>
<dbReference type="GO" id="GO:0005783">
    <property type="term" value="C:endoplasmic reticulum"/>
    <property type="evidence" value="ECO:0000318"/>
    <property type="project" value="GO_Central"/>
</dbReference>
<proteinExistence type="inferred from homology"/>
<dbReference type="GeneID" id="112288944"/>
<dbReference type="FunCoup" id="A0A2K1JV90">
    <property type="interactions" value="3424"/>
</dbReference>
<keyword evidence="6" id="KW-0256">Endoplasmic reticulum</keyword>
<keyword evidence="9" id="KW-0325">Glycoprotein</keyword>
<dbReference type="Gramene" id="Pp3c11_18730V3.1">
    <property type="protein sequence ID" value="Pp3c11_18730V3.1"/>
    <property type="gene ID" value="Pp3c11_18730"/>
</dbReference>
<keyword evidence="4" id="KW-0812">Transmembrane</keyword>
<dbReference type="KEGG" id="ppp:112288944"/>
<evidence type="ECO:0000256" key="9">
    <source>
        <dbReference type="ARBA" id="ARBA00023180"/>
    </source>
</evidence>
<keyword evidence="8" id="KW-0472">Membrane</keyword>
<dbReference type="InterPro" id="IPR019308">
    <property type="entry name" value="TMEM214"/>
</dbReference>
<reference evidence="12 14" key="2">
    <citation type="journal article" date="2018" name="Plant J.">
        <title>The Physcomitrella patens chromosome-scale assembly reveals moss genome structure and evolution.</title>
        <authorList>
            <person name="Lang D."/>
            <person name="Ullrich K.K."/>
            <person name="Murat F."/>
            <person name="Fuchs J."/>
            <person name="Jenkins J."/>
            <person name="Haas F.B."/>
            <person name="Piednoel M."/>
            <person name="Gundlach H."/>
            <person name="Van Bel M."/>
            <person name="Meyberg R."/>
            <person name="Vives C."/>
            <person name="Morata J."/>
            <person name="Symeonidi A."/>
            <person name="Hiss M."/>
            <person name="Muchero W."/>
            <person name="Kamisugi Y."/>
            <person name="Saleh O."/>
            <person name="Blanc G."/>
            <person name="Decker E.L."/>
            <person name="van Gessel N."/>
            <person name="Grimwood J."/>
            <person name="Hayes R.D."/>
            <person name="Graham S.W."/>
            <person name="Gunter L.E."/>
            <person name="McDaniel S.F."/>
            <person name="Hoernstein S.N.W."/>
            <person name="Larsson A."/>
            <person name="Li F.W."/>
            <person name="Perroud P.F."/>
            <person name="Phillips J."/>
            <person name="Ranjan P."/>
            <person name="Rokshar D.S."/>
            <person name="Rothfels C.J."/>
            <person name="Schneider L."/>
            <person name="Shu S."/>
            <person name="Stevenson D.W."/>
            <person name="Thummler F."/>
            <person name="Tillich M."/>
            <person name="Villarreal Aguilar J.C."/>
            <person name="Widiez T."/>
            <person name="Wong G.K."/>
            <person name="Wymore A."/>
            <person name="Zhang Y."/>
            <person name="Zimmer A.D."/>
            <person name="Quatrano R.S."/>
            <person name="Mayer K.F.X."/>
            <person name="Goodstein D."/>
            <person name="Casacuberta J.M."/>
            <person name="Vandepoele K."/>
            <person name="Reski R."/>
            <person name="Cuming A.C."/>
            <person name="Tuskan G.A."/>
            <person name="Maumus F."/>
            <person name="Salse J."/>
            <person name="Schmutz J."/>
            <person name="Rensing S.A."/>
        </authorList>
    </citation>
    <scope>NUCLEOTIDE SEQUENCE [LARGE SCALE GENOMIC DNA]</scope>
    <source>
        <strain evidence="13 14">cv. Gransden 2004</strain>
    </source>
</reference>
<dbReference type="STRING" id="3218.A0A2K1JV90"/>
<dbReference type="RefSeq" id="XP_024389486.1">
    <property type="nucleotide sequence ID" value="XM_024533718.2"/>
</dbReference>
<dbReference type="EnsemblPlants" id="Pp3c11_18730V3.1">
    <property type="protein sequence ID" value="Pp3c11_18730V3.1"/>
    <property type="gene ID" value="Pp3c11_18730"/>
</dbReference>
<keyword evidence="14" id="KW-1185">Reference proteome</keyword>
<evidence type="ECO:0000313" key="13">
    <source>
        <dbReference type="EnsemblPlants" id="Pp3c11_18730V3.1"/>
    </source>
</evidence>
<evidence type="ECO:0000256" key="5">
    <source>
        <dbReference type="ARBA" id="ARBA00022703"/>
    </source>
</evidence>
<evidence type="ECO:0000256" key="11">
    <source>
        <dbReference type="SAM" id="MobiDB-lite"/>
    </source>
</evidence>
<feature type="compositionally biased region" description="Acidic residues" evidence="11">
    <location>
        <begin position="92"/>
        <end position="101"/>
    </location>
</feature>
<feature type="region of interest" description="Disordered" evidence="11">
    <location>
        <begin position="87"/>
        <end position="129"/>
    </location>
</feature>
<keyword evidence="5" id="KW-0053">Apoptosis</keyword>
<dbReference type="PANTHER" id="PTHR13448">
    <property type="entry name" value="TRANSMEMBRANE PROTEIN 214"/>
    <property type="match status" value="1"/>
</dbReference>
<reference evidence="12 14" key="1">
    <citation type="journal article" date="2008" name="Science">
        <title>The Physcomitrella genome reveals evolutionary insights into the conquest of land by plants.</title>
        <authorList>
            <person name="Rensing S."/>
            <person name="Lang D."/>
            <person name="Zimmer A."/>
            <person name="Terry A."/>
            <person name="Salamov A."/>
            <person name="Shapiro H."/>
            <person name="Nishiyama T."/>
            <person name="Perroud P.-F."/>
            <person name="Lindquist E."/>
            <person name="Kamisugi Y."/>
            <person name="Tanahashi T."/>
            <person name="Sakakibara K."/>
            <person name="Fujita T."/>
            <person name="Oishi K."/>
            <person name="Shin-I T."/>
            <person name="Kuroki Y."/>
            <person name="Toyoda A."/>
            <person name="Suzuki Y."/>
            <person name="Hashimoto A."/>
            <person name="Yamaguchi K."/>
            <person name="Sugano A."/>
            <person name="Kohara Y."/>
            <person name="Fujiyama A."/>
            <person name="Anterola A."/>
            <person name="Aoki S."/>
            <person name="Ashton N."/>
            <person name="Barbazuk W.B."/>
            <person name="Barker E."/>
            <person name="Bennetzen J."/>
            <person name="Bezanilla M."/>
            <person name="Blankenship R."/>
            <person name="Cho S.H."/>
            <person name="Dutcher S."/>
            <person name="Estelle M."/>
            <person name="Fawcett J.A."/>
            <person name="Gundlach H."/>
            <person name="Hanada K."/>
            <person name="Heyl A."/>
            <person name="Hicks K.A."/>
            <person name="Hugh J."/>
            <person name="Lohr M."/>
            <person name="Mayer K."/>
            <person name="Melkozernov A."/>
            <person name="Murata T."/>
            <person name="Nelson D."/>
            <person name="Pils B."/>
            <person name="Prigge M."/>
            <person name="Reiss B."/>
            <person name="Renner T."/>
            <person name="Rombauts S."/>
            <person name="Rushton P."/>
            <person name="Sanderfoot A."/>
            <person name="Schween G."/>
            <person name="Shiu S.-H."/>
            <person name="Stueber K."/>
            <person name="Theodoulou F.L."/>
            <person name="Tu H."/>
            <person name="Van de Peer Y."/>
            <person name="Verrier P.J."/>
            <person name="Waters E."/>
            <person name="Wood A."/>
            <person name="Yang L."/>
            <person name="Cove D."/>
            <person name="Cuming A."/>
            <person name="Hasebe M."/>
            <person name="Lucas S."/>
            <person name="Mishler D.B."/>
            <person name="Reski R."/>
            <person name="Grigoriev I."/>
            <person name="Quatrano R.S."/>
            <person name="Boore J.L."/>
        </authorList>
    </citation>
    <scope>NUCLEOTIDE SEQUENCE [LARGE SCALE GENOMIC DNA]</scope>
    <source>
        <strain evidence="13 14">cv. Gransden 2004</strain>
    </source>
</reference>
<protein>
    <submittedName>
        <fullName evidence="12 13">Uncharacterized protein</fullName>
    </submittedName>
</protein>
<dbReference type="EMBL" id="ABEU02000011">
    <property type="protein sequence ID" value="PNR45449.1"/>
    <property type="molecule type" value="Genomic_DNA"/>
</dbReference>
<evidence type="ECO:0000256" key="3">
    <source>
        <dbReference type="ARBA" id="ARBA00011720"/>
    </source>
</evidence>
<gene>
    <name evidence="13" type="primary">LOC112288944</name>
    <name evidence="12" type="ORF">PHYPA_015220</name>
</gene>
<evidence type="ECO:0000256" key="1">
    <source>
        <dbReference type="ARBA" id="ARBA00004477"/>
    </source>
</evidence>
<evidence type="ECO:0000256" key="7">
    <source>
        <dbReference type="ARBA" id="ARBA00022989"/>
    </source>
</evidence>
<comment type="subcellular location">
    <subcellularLocation>
        <location evidence="1">Endoplasmic reticulum membrane</location>
        <topology evidence="1">Multi-pass membrane protein</topology>
    </subcellularLocation>
</comment>
<evidence type="ECO:0000313" key="12">
    <source>
        <dbReference type="EMBL" id="PNR45449.1"/>
    </source>
</evidence>
<evidence type="ECO:0000256" key="2">
    <source>
        <dbReference type="ARBA" id="ARBA00007984"/>
    </source>
</evidence>
<accession>A0A2K1JV90</accession>
<evidence type="ECO:0000256" key="6">
    <source>
        <dbReference type="ARBA" id="ARBA00022824"/>
    </source>
</evidence>
<comment type="subunit">
    <text evidence="3">Constitutively interacts with CASP4; required for the localization of procaspase 4 to the ER.</text>
</comment>
<dbReference type="PANTHER" id="PTHR13448:SF0">
    <property type="entry name" value="TRANSMEMBRANE PROTEIN 214"/>
    <property type="match status" value="1"/>
</dbReference>
<organism evidence="12">
    <name type="scientific">Physcomitrium patens</name>
    <name type="common">Spreading-leaved earth moss</name>
    <name type="synonym">Physcomitrella patens</name>
    <dbReference type="NCBI Taxonomy" id="3218"/>
    <lineage>
        <taxon>Eukaryota</taxon>
        <taxon>Viridiplantae</taxon>
        <taxon>Streptophyta</taxon>
        <taxon>Embryophyta</taxon>
        <taxon>Bryophyta</taxon>
        <taxon>Bryophytina</taxon>
        <taxon>Bryopsida</taxon>
        <taxon>Funariidae</taxon>
        <taxon>Funariales</taxon>
        <taxon>Funariaceae</taxon>
        <taxon>Physcomitrium</taxon>
    </lineage>
</organism>
<evidence type="ECO:0000256" key="10">
    <source>
        <dbReference type="ARBA" id="ARBA00024938"/>
    </source>
</evidence>
<dbReference type="PaxDb" id="3218-PP1S123_141V6.1"/>
<name>A0A2K1JV90_PHYPA</name>
<keyword evidence="7" id="KW-1133">Transmembrane helix</keyword>
<sequence length="583" mass="63861">MAIEGLDAETSHGSGNANANGGGYVDHGWQKVTNPKKQKRQEIAKAKGGKDGEKGASKVSSDSKLFQALEMEAKDRRARLDARLAAPLTSGFDDEDESDDGEAPKAESSAQEADAKKPKVKKPKKPKVSVSEAAAAIDPSDLATFLSDISESFATLPDVQLLRCADYFGRAFSAVSTAQFGWNKILRETPLIKSIEIPLCYIPETVNKMLADWLSQRPAGALSDFMIWILKEILEDAHAHSGSHKSSKVSATPSQKTKVGILILLAIILRRRPDILQQQAQTVRNQFQAPDHLPTLVWAYSQAAQGDLVIGMSLWVHNLLPLAVGKSSTPALRDTVLQFIESVLFANLKKARPVLLNGVSRKGERLVPAASLDSVMRASFPAESARTKAADRFQTVYPIIKELALAGLQNSKTTRPVAQQLLPLSVAALSQDVESLSQEACSNFIWCLSQNSDCYQQWEKLHLDNLKASNYVLSFIRQEFKEVSHRLAPFTQLKKTVQAFRVKHKTILANPQKNHDLEVQVKIADGHCKAILGKLSSFPSCASATLTLAAGAAMAYGFYLLSPDVNPWKWDGWLLLSKTHSLF</sequence>
<dbReference type="Gramene" id="Pp3c11_18730V3.2">
    <property type="protein sequence ID" value="Pp3c11_18730V3.2"/>
    <property type="gene ID" value="Pp3c11_18730"/>
</dbReference>